<keyword evidence="1" id="KW-0489">Methyltransferase</keyword>
<gene>
    <name evidence="1" type="ORF">EHS15_12715</name>
</gene>
<organism evidence="1 2">
    <name type="scientific">Leptospira idonii</name>
    <dbReference type="NCBI Taxonomy" id="1193500"/>
    <lineage>
        <taxon>Bacteria</taxon>
        <taxon>Pseudomonadati</taxon>
        <taxon>Spirochaetota</taxon>
        <taxon>Spirochaetia</taxon>
        <taxon>Leptospirales</taxon>
        <taxon>Leptospiraceae</taxon>
        <taxon>Leptospira</taxon>
    </lineage>
</organism>
<dbReference type="Proteomes" id="UP000298058">
    <property type="component" value="Unassembled WGS sequence"/>
</dbReference>
<keyword evidence="2" id="KW-1185">Reference proteome</keyword>
<sequence>MLEELEKAPEIYRPTNYWYLHQKVFLNELSKTGLFDFRRRKYSILETFGATDYDFKNGAIDVRANKYFNNRYVRSLPFWAKFIEFINRKLNLAFPIIPAYNIDYSQLKVILWERVDLLAKKIKAKPLASFSSSLIGNPEDVISVDGKNYTLTVLYYYLRYLFCQKNIDLSKVKVIAELGSGAGKQVEVLKKLYPDMIFLLFDIPPQLYVSQTYLSTLFPNDVVPFQDTLSMDNIDLAKKGKIYFFGNWKFPILKNHKIDLFWNAASFQEMEPDVVSNYLSIVNMSAKTVFLQQRMEGKETASKKGEHGVLKATTLEDYKENLSNFKLVQIEDSLTAFGTLKGYSDSFWKRK</sequence>
<proteinExistence type="predicted"/>
<dbReference type="EMBL" id="RQHW01000047">
    <property type="protein sequence ID" value="TGN18792.1"/>
    <property type="molecule type" value="Genomic_DNA"/>
</dbReference>
<name>A0A4R9LYJ7_9LEPT</name>
<protein>
    <submittedName>
        <fullName evidence="1">Putative sugar O-methyltransferase</fullName>
        <ecNumber evidence="1">2.1.1.-</ecNumber>
    </submittedName>
</protein>
<dbReference type="GO" id="GO:0008168">
    <property type="term" value="F:methyltransferase activity"/>
    <property type="evidence" value="ECO:0007669"/>
    <property type="project" value="UniProtKB-KW"/>
</dbReference>
<evidence type="ECO:0000313" key="2">
    <source>
        <dbReference type="Proteomes" id="UP000298058"/>
    </source>
</evidence>
<dbReference type="NCBIfam" id="TIGR04371">
    <property type="entry name" value="methyltran_NanM"/>
    <property type="match status" value="1"/>
</dbReference>
<dbReference type="EC" id="2.1.1.-" evidence="1"/>
<keyword evidence="1" id="KW-0808">Transferase</keyword>
<reference evidence="1" key="1">
    <citation type="journal article" date="2019" name="PLoS Negl. Trop. Dis.">
        <title>Revisiting the worldwide diversity of Leptospira species in the environment.</title>
        <authorList>
            <person name="Vincent A.T."/>
            <person name="Schiettekatte O."/>
            <person name="Bourhy P."/>
            <person name="Veyrier F.J."/>
            <person name="Picardeau M."/>
        </authorList>
    </citation>
    <scope>NUCLEOTIDE SEQUENCE [LARGE SCALE GENOMIC DNA]</scope>
    <source>
        <strain evidence="1">201300427</strain>
    </source>
</reference>
<dbReference type="OrthoDB" id="339886at2"/>
<dbReference type="RefSeq" id="WP_135761473.1">
    <property type="nucleotide sequence ID" value="NZ_RQHW01000047.1"/>
</dbReference>
<evidence type="ECO:0000313" key="1">
    <source>
        <dbReference type="EMBL" id="TGN18792.1"/>
    </source>
</evidence>
<dbReference type="SUPFAM" id="SSF53335">
    <property type="entry name" value="S-adenosyl-L-methionine-dependent methyltransferases"/>
    <property type="match status" value="1"/>
</dbReference>
<dbReference type="InterPro" id="IPR029063">
    <property type="entry name" value="SAM-dependent_MTases_sf"/>
</dbReference>
<comment type="caution">
    <text evidence="1">The sequence shown here is derived from an EMBL/GenBank/DDBJ whole genome shotgun (WGS) entry which is preliminary data.</text>
</comment>
<dbReference type="GO" id="GO:0032259">
    <property type="term" value="P:methylation"/>
    <property type="evidence" value="ECO:0007669"/>
    <property type="project" value="UniProtKB-KW"/>
</dbReference>
<dbReference type="InterPro" id="IPR030807">
    <property type="entry name" value="Methyltran_NanM"/>
</dbReference>
<dbReference type="AlphaFoldDB" id="A0A4R9LYJ7"/>
<accession>A0A4R9LYJ7</accession>